<dbReference type="EMBL" id="LIAE01008449">
    <property type="protein sequence ID" value="PAV73967.1"/>
    <property type="molecule type" value="Genomic_DNA"/>
</dbReference>
<evidence type="ECO:0000313" key="2">
    <source>
        <dbReference type="EMBL" id="PAV73967.1"/>
    </source>
</evidence>
<protein>
    <submittedName>
        <fullName evidence="2">Uncharacterized protein</fullName>
    </submittedName>
</protein>
<feature type="compositionally biased region" description="Low complexity" evidence="1">
    <location>
        <begin position="50"/>
        <end position="62"/>
    </location>
</feature>
<sequence>MRQEGEDLRVVPFDRSLRTVIAFGPGAHRDSVASRRSFSARSPPRRRSDCPASSQSRGVRSVARSVRSGAAVAITDVMQLLRCGKPLGDEGAGDAVGPAEPVLQRVFAAAAGQALHNVVLFQQLAAGVIFAGHAGQPVGGDPAGEGGFAIAFEPRDRDPLQGRPAVGIVPLLPGVHPRGAQPALADQRGQRLGSGLGAIGRRDADEQREGHGGGAPARDRVRVQVVIGIIAGGVPQMAVDRHRAGVCRRGVAAGAGIVLQRPAVRRDAAFEPVEQAVEIDRDDARRTDRRQRLAIGEPARTKVPAALGAGA</sequence>
<organism evidence="2 3">
    <name type="scientific">Diploscapter pachys</name>
    <dbReference type="NCBI Taxonomy" id="2018661"/>
    <lineage>
        <taxon>Eukaryota</taxon>
        <taxon>Metazoa</taxon>
        <taxon>Ecdysozoa</taxon>
        <taxon>Nematoda</taxon>
        <taxon>Chromadorea</taxon>
        <taxon>Rhabditida</taxon>
        <taxon>Rhabditina</taxon>
        <taxon>Rhabditomorpha</taxon>
        <taxon>Rhabditoidea</taxon>
        <taxon>Rhabditidae</taxon>
        <taxon>Diploscapter</taxon>
    </lineage>
</organism>
<gene>
    <name evidence="2" type="ORF">WR25_04968</name>
</gene>
<evidence type="ECO:0000313" key="3">
    <source>
        <dbReference type="Proteomes" id="UP000218231"/>
    </source>
</evidence>
<name>A0A2A2KJ88_9BILA</name>
<feature type="region of interest" description="Disordered" evidence="1">
    <location>
        <begin position="32"/>
        <end position="62"/>
    </location>
</feature>
<feature type="region of interest" description="Disordered" evidence="1">
    <location>
        <begin position="197"/>
        <end position="217"/>
    </location>
</feature>
<feature type="compositionally biased region" description="Basic and acidic residues" evidence="1">
    <location>
        <begin position="200"/>
        <end position="217"/>
    </location>
</feature>
<proteinExistence type="predicted"/>
<dbReference type="Proteomes" id="UP000218231">
    <property type="component" value="Unassembled WGS sequence"/>
</dbReference>
<evidence type="ECO:0000256" key="1">
    <source>
        <dbReference type="SAM" id="MobiDB-lite"/>
    </source>
</evidence>
<dbReference type="AlphaFoldDB" id="A0A2A2KJ88"/>
<accession>A0A2A2KJ88</accession>
<reference evidence="2 3" key="1">
    <citation type="journal article" date="2017" name="Curr. Biol.">
        <title>Genome architecture and evolution of a unichromosomal asexual nematode.</title>
        <authorList>
            <person name="Fradin H."/>
            <person name="Zegar C."/>
            <person name="Gutwein M."/>
            <person name="Lucas J."/>
            <person name="Kovtun M."/>
            <person name="Corcoran D."/>
            <person name="Baugh L.R."/>
            <person name="Kiontke K."/>
            <person name="Gunsalus K."/>
            <person name="Fitch D.H."/>
            <person name="Piano F."/>
        </authorList>
    </citation>
    <scope>NUCLEOTIDE SEQUENCE [LARGE SCALE GENOMIC DNA]</scope>
    <source>
        <strain evidence="2">PF1309</strain>
    </source>
</reference>
<comment type="caution">
    <text evidence="2">The sequence shown here is derived from an EMBL/GenBank/DDBJ whole genome shotgun (WGS) entry which is preliminary data.</text>
</comment>
<keyword evidence="3" id="KW-1185">Reference proteome</keyword>